<feature type="region of interest" description="Disordered" evidence="1">
    <location>
        <begin position="1"/>
        <end position="95"/>
    </location>
</feature>
<dbReference type="GeneID" id="8235102"/>
<feature type="compositionally biased region" description="Gly residues" evidence="1">
    <location>
        <begin position="42"/>
        <end position="54"/>
    </location>
</feature>
<dbReference type="EMBL" id="AAZO01002941">
    <property type="status" value="NOT_ANNOTATED_CDS"/>
    <property type="molecule type" value="Genomic_DNA"/>
</dbReference>
<dbReference type="HOGENOM" id="CLU_765735_0_0_1"/>
<proteinExistence type="predicted"/>
<feature type="compositionally biased region" description="Polar residues" evidence="1">
    <location>
        <begin position="12"/>
        <end position="23"/>
    </location>
</feature>
<organism>
    <name type="scientific">Pediculus humanus subsp. corporis</name>
    <name type="common">Body louse</name>
    <dbReference type="NCBI Taxonomy" id="121224"/>
    <lineage>
        <taxon>Eukaryota</taxon>
        <taxon>Metazoa</taxon>
        <taxon>Ecdysozoa</taxon>
        <taxon>Arthropoda</taxon>
        <taxon>Hexapoda</taxon>
        <taxon>Insecta</taxon>
        <taxon>Pterygota</taxon>
        <taxon>Neoptera</taxon>
        <taxon>Paraneoptera</taxon>
        <taxon>Psocodea</taxon>
        <taxon>Troctomorpha</taxon>
        <taxon>Phthiraptera</taxon>
        <taxon>Anoplura</taxon>
        <taxon>Pediculidae</taxon>
        <taxon>Pediculus</taxon>
    </lineage>
</organism>
<evidence type="ECO:0000313" key="4">
    <source>
        <dbReference type="Proteomes" id="UP000009046"/>
    </source>
</evidence>
<name>E0VK02_PEDHC</name>
<accession>E0VK02</accession>
<gene>
    <name evidence="3" type="primary">8235102</name>
    <name evidence="2" type="ORF">Phum_PHUM253790</name>
</gene>
<dbReference type="InParanoid" id="E0VK02"/>
<evidence type="ECO:0000256" key="1">
    <source>
        <dbReference type="SAM" id="MobiDB-lite"/>
    </source>
</evidence>
<dbReference type="KEGG" id="phu:Phum_PHUM253790"/>
<evidence type="ECO:0000313" key="2">
    <source>
        <dbReference type="EMBL" id="EEB13708.1"/>
    </source>
</evidence>
<feature type="compositionally biased region" description="Basic and acidic residues" evidence="1">
    <location>
        <begin position="265"/>
        <end position="285"/>
    </location>
</feature>
<dbReference type="Proteomes" id="UP000009046">
    <property type="component" value="Unassembled WGS sequence"/>
</dbReference>
<reference evidence="2" key="2">
    <citation type="submission" date="2007-04" db="EMBL/GenBank/DDBJ databases">
        <title>The genome of the human body louse.</title>
        <authorList>
            <consortium name="The Human Body Louse Genome Consortium"/>
            <person name="Kirkness E."/>
            <person name="Walenz B."/>
            <person name="Hass B."/>
            <person name="Bruggner R."/>
            <person name="Strausberg R."/>
        </authorList>
    </citation>
    <scope>NUCLEOTIDE SEQUENCE</scope>
    <source>
        <strain evidence="2">USDA</strain>
    </source>
</reference>
<dbReference type="EMBL" id="DS235235">
    <property type="protein sequence ID" value="EEB13708.1"/>
    <property type="molecule type" value="Genomic_DNA"/>
</dbReference>
<protein>
    <submittedName>
        <fullName evidence="2">Micronuclear linker histone polyprotein, putative</fullName>
    </submittedName>
</protein>
<feature type="compositionally biased region" description="Basic and acidic residues" evidence="1">
    <location>
        <begin position="24"/>
        <end position="39"/>
    </location>
</feature>
<reference evidence="3" key="3">
    <citation type="submission" date="2021-02" db="UniProtKB">
        <authorList>
            <consortium name="EnsemblMetazoa"/>
        </authorList>
    </citation>
    <scope>IDENTIFICATION</scope>
    <source>
        <strain evidence="3">USDA</strain>
    </source>
</reference>
<dbReference type="EnsemblMetazoa" id="PHUM253790-RA">
    <property type="protein sequence ID" value="PHUM253790-PA"/>
    <property type="gene ID" value="PHUM253790"/>
</dbReference>
<feature type="compositionally biased region" description="Polar residues" evidence="1">
    <location>
        <begin position="220"/>
        <end position="234"/>
    </location>
</feature>
<feature type="compositionally biased region" description="Basic and acidic residues" evidence="1">
    <location>
        <begin position="1"/>
        <end position="10"/>
    </location>
</feature>
<dbReference type="CTD" id="8235102"/>
<dbReference type="VEuPathDB" id="VectorBase:PHUM253790"/>
<reference evidence="2" key="1">
    <citation type="submission" date="2007-04" db="EMBL/GenBank/DDBJ databases">
        <title>Annotation of Pediculus humanus corporis strain USDA.</title>
        <authorList>
            <person name="Kirkness E."/>
            <person name="Hannick L."/>
            <person name="Hass B."/>
            <person name="Bruggner R."/>
            <person name="Lawson D."/>
            <person name="Bidwell S."/>
            <person name="Joardar V."/>
            <person name="Caler E."/>
            <person name="Walenz B."/>
            <person name="Inman J."/>
            <person name="Schobel S."/>
            <person name="Galinsky K."/>
            <person name="Amedeo P."/>
            <person name="Strausberg R."/>
        </authorList>
    </citation>
    <scope>NUCLEOTIDE SEQUENCE</scope>
    <source>
        <strain evidence="2">USDA</strain>
    </source>
</reference>
<sequence length="362" mass="40429">MSHDEQRKINDSLINSESSNPSRSDFRENPVQKAEKSEVEVGVGGNGSGSGGGSRSPNSQLQQQRIQINHIKNFESQSQRDTRSKLSPGGGNVSQRLQNAKTFLGGNRANEECSTNAKSNGEKLCVSQNKILNYGSMGRNRRSEHRNSNFERRLSYGYDSQNVRDVRTTTNPAFNKNFMMQTGSLERDGNYKMMTMMNNSPYNCSSLKRESMRNMVDYRQNPTNGRMNVSTNKSNNHHPSHHQISNSSPSKNSSTGKNVAVPTEKSNEENATSKDYRSGNDECDGRTTVNANVKRYSYDFDKSSSVKSDRHVNCVGYKTESPEKSTGIVEYGKDRQRFLPQHPPPGGPPPFYNPPQPPGKLL</sequence>
<feature type="region of interest" description="Disordered" evidence="1">
    <location>
        <begin position="218"/>
        <end position="288"/>
    </location>
</feature>
<evidence type="ECO:0000313" key="3">
    <source>
        <dbReference type="EnsemblMetazoa" id="PHUM253790-PA"/>
    </source>
</evidence>
<feature type="region of interest" description="Disordered" evidence="1">
    <location>
        <begin position="333"/>
        <end position="362"/>
    </location>
</feature>
<feature type="compositionally biased region" description="Pro residues" evidence="1">
    <location>
        <begin position="341"/>
        <end position="362"/>
    </location>
</feature>
<feature type="compositionally biased region" description="Low complexity" evidence="1">
    <location>
        <begin position="245"/>
        <end position="254"/>
    </location>
</feature>
<dbReference type="AlphaFoldDB" id="E0VK02"/>
<dbReference type="RefSeq" id="XP_002426446.1">
    <property type="nucleotide sequence ID" value="XM_002426401.1"/>
</dbReference>
<keyword evidence="4" id="KW-1185">Reference proteome</keyword>
<feature type="compositionally biased region" description="Polar residues" evidence="1">
    <location>
        <begin position="55"/>
        <end position="67"/>
    </location>
</feature>